<evidence type="ECO:0000313" key="1">
    <source>
        <dbReference type="EMBL" id="RED51007.1"/>
    </source>
</evidence>
<dbReference type="InterPro" id="IPR029063">
    <property type="entry name" value="SAM-dependent_MTases_sf"/>
</dbReference>
<dbReference type="CDD" id="cd02440">
    <property type="entry name" value="AdoMet_MTases"/>
    <property type="match status" value="1"/>
</dbReference>
<reference evidence="1 2" key="1">
    <citation type="submission" date="2018-07" db="EMBL/GenBank/DDBJ databases">
        <title>Genomic Encyclopedia of Type Strains, Phase III (KMG-III): the genomes of soil and plant-associated and newly described type strains.</title>
        <authorList>
            <person name="Whitman W."/>
        </authorList>
    </citation>
    <scope>NUCLEOTIDE SEQUENCE [LARGE SCALE GENOMIC DNA]</scope>
    <source>
        <strain evidence="1 2">CECT 8488</strain>
    </source>
</reference>
<dbReference type="OrthoDB" id="9787738at2"/>
<dbReference type="EMBL" id="QRDW01000004">
    <property type="protein sequence ID" value="RED51007.1"/>
    <property type="molecule type" value="Genomic_DNA"/>
</dbReference>
<evidence type="ECO:0008006" key="3">
    <source>
        <dbReference type="Google" id="ProtNLM"/>
    </source>
</evidence>
<dbReference type="Gene3D" id="3.40.50.150">
    <property type="entry name" value="Vaccinia Virus protein VP39"/>
    <property type="match status" value="1"/>
</dbReference>
<protein>
    <recommendedName>
        <fullName evidence="3">Methyltransferase family protein</fullName>
    </recommendedName>
</protein>
<dbReference type="RefSeq" id="WP_115936787.1">
    <property type="nucleotide sequence ID" value="NZ_QRDW01000004.1"/>
</dbReference>
<evidence type="ECO:0000313" key="2">
    <source>
        <dbReference type="Proteomes" id="UP000256845"/>
    </source>
</evidence>
<gene>
    <name evidence="1" type="ORF">DFP90_104283</name>
</gene>
<accession>A0A3D9HNC2</accession>
<dbReference type="AlphaFoldDB" id="A0A3D9HNC2"/>
<proteinExistence type="predicted"/>
<sequence length="262" mass="30151">MSVNTSSSFIDSAREIREKIGGEYELLAGFFDSFARDADWQKLQELENTYLTVQPEKLSEPTFMDSDEPDRFFMMVSWFVNKYRILHSLGLQSAEPCRILDLGSGPGHFLALAKFAGHEAVGLDREDPFFSEMSEFLNVERKEAEIAPNTPLPNLGQFDLVSAQNIAFHINSEEERCWNEEEWIFFLRDLSENCLNDNGRILLQFKKEAPLKDGLSLEDKSLPRFMRRMGAHFLEDDSGLGVTYFAVFTELDKLRQKLMMFG</sequence>
<name>A0A3D9HNC2_9PROT</name>
<keyword evidence="2" id="KW-1185">Reference proteome</keyword>
<organism evidence="1 2">
    <name type="scientific">Aestuariispira insulae</name>
    <dbReference type="NCBI Taxonomy" id="1461337"/>
    <lineage>
        <taxon>Bacteria</taxon>
        <taxon>Pseudomonadati</taxon>
        <taxon>Pseudomonadota</taxon>
        <taxon>Alphaproteobacteria</taxon>
        <taxon>Rhodospirillales</taxon>
        <taxon>Kiloniellaceae</taxon>
        <taxon>Aestuariispira</taxon>
    </lineage>
</organism>
<dbReference type="SUPFAM" id="SSF53335">
    <property type="entry name" value="S-adenosyl-L-methionine-dependent methyltransferases"/>
    <property type="match status" value="1"/>
</dbReference>
<dbReference type="Proteomes" id="UP000256845">
    <property type="component" value="Unassembled WGS sequence"/>
</dbReference>
<comment type="caution">
    <text evidence="1">The sequence shown here is derived from an EMBL/GenBank/DDBJ whole genome shotgun (WGS) entry which is preliminary data.</text>
</comment>